<evidence type="ECO:0000313" key="3">
    <source>
        <dbReference type="EMBL" id="CAJ1939115.1"/>
    </source>
</evidence>
<name>A0AAD2CM03_9STRA</name>
<dbReference type="SUPFAM" id="SSF46565">
    <property type="entry name" value="Chaperone J-domain"/>
    <property type="match status" value="1"/>
</dbReference>
<gene>
    <name evidence="3" type="ORF">CYCCA115_LOCUS6435</name>
</gene>
<reference evidence="3" key="1">
    <citation type="submission" date="2023-08" db="EMBL/GenBank/DDBJ databases">
        <authorList>
            <person name="Audoor S."/>
            <person name="Bilcke G."/>
        </authorList>
    </citation>
    <scope>NUCLEOTIDE SEQUENCE</scope>
</reference>
<feature type="compositionally biased region" description="Low complexity" evidence="1">
    <location>
        <begin position="468"/>
        <end position="495"/>
    </location>
</feature>
<dbReference type="InterPro" id="IPR001623">
    <property type="entry name" value="DnaJ_domain"/>
</dbReference>
<dbReference type="InterPro" id="IPR050817">
    <property type="entry name" value="DjlA_DnaK_co-chaperone"/>
</dbReference>
<dbReference type="SMART" id="SM00271">
    <property type="entry name" value="DnaJ"/>
    <property type="match status" value="1"/>
</dbReference>
<dbReference type="InterPro" id="IPR036869">
    <property type="entry name" value="J_dom_sf"/>
</dbReference>
<dbReference type="PANTHER" id="PTHR24074">
    <property type="entry name" value="CO-CHAPERONE PROTEIN DJLA"/>
    <property type="match status" value="1"/>
</dbReference>
<comment type="caution">
    <text evidence="3">The sequence shown here is derived from an EMBL/GenBank/DDBJ whole genome shotgun (WGS) entry which is preliminary data.</text>
</comment>
<feature type="domain" description="J" evidence="2">
    <location>
        <begin position="508"/>
        <end position="572"/>
    </location>
</feature>
<proteinExistence type="predicted"/>
<sequence length="572" mass="65663">MIYTCVLTLTPKRGNQIRHVSNALTIIPKGNLKPSSRGFSYSSQSYSRLLKGHYKPSHLTKASSPSITTAISKWYNEHECQRTTIRFHSSRGRNSGSNFKLDALPFSISPEEALEKWKKWAEDDQSLSYLMNYNSIRIGAAFCPVWSFDLNIRFPDESMPPTFKQAFFSSKDPIHLPGLSAYAGYSYRRSLVNPVHSTSLVFLGDKTEPFGGWMLRDLTLQSTGAPISVVPDAWNTTEGRALQLVRQELQTLVDVSWNNRDNTEAPKVELQVLKSRRVYMPTFIIDYEILGLEYRAFVSGCDKGAAVAGVSHQIMGEDSMFLNPEYHRAAANFLTQPLNVIMRQPTLAGPIIGRILAAAWFFFVRIWTKVPIIGVFVGSLAGYRKIYQPWMDNKTASADWERERENEAQDDDDDKEMNRNDFFDRSGAAESYFRRHKTRILNDLGGPEHEQGKYDWFEEWQSWSRQQAEQNQSYQRQQQQQRTSSQSSRQQQQQGSSGGYQWDFDPNDPYSVLGLPRNATKEQASQAFRKQMLQHHPDTQPNVTEAQKAKLLERSKLITDAYRKIKVDMKRR</sequence>
<dbReference type="Gene3D" id="1.10.287.110">
    <property type="entry name" value="DnaJ domain"/>
    <property type="match status" value="1"/>
</dbReference>
<dbReference type="CDD" id="cd06257">
    <property type="entry name" value="DnaJ"/>
    <property type="match status" value="1"/>
</dbReference>
<evidence type="ECO:0000256" key="1">
    <source>
        <dbReference type="SAM" id="MobiDB-lite"/>
    </source>
</evidence>
<dbReference type="PROSITE" id="PS50076">
    <property type="entry name" value="DNAJ_2"/>
    <property type="match status" value="1"/>
</dbReference>
<dbReference type="AlphaFoldDB" id="A0AAD2CM03"/>
<protein>
    <recommendedName>
        <fullName evidence="2">J domain-containing protein</fullName>
    </recommendedName>
</protein>
<evidence type="ECO:0000313" key="4">
    <source>
        <dbReference type="Proteomes" id="UP001295423"/>
    </source>
</evidence>
<accession>A0AAD2CM03</accession>
<dbReference type="EMBL" id="CAKOGP040000779">
    <property type="protein sequence ID" value="CAJ1939115.1"/>
    <property type="molecule type" value="Genomic_DNA"/>
</dbReference>
<organism evidence="3 4">
    <name type="scientific">Cylindrotheca closterium</name>
    <dbReference type="NCBI Taxonomy" id="2856"/>
    <lineage>
        <taxon>Eukaryota</taxon>
        <taxon>Sar</taxon>
        <taxon>Stramenopiles</taxon>
        <taxon>Ochrophyta</taxon>
        <taxon>Bacillariophyta</taxon>
        <taxon>Bacillariophyceae</taxon>
        <taxon>Bacillariophycidae</taxon>
        <taxon>Bacillariales</taxon>
        <taxon>Bacillariaceae</taxon>
        <taxon>Cylindrotheca</taxon>
    </lineage>
</organism>
<dbReference type="Pfam" id="PF00226">
    <property type="entry name" value="DnaJ"/>
    <property type="match status" value="1"/>
</dbReference>
<dbReference type="Proteomes" id="UP001295423">
    <property type="component" value="Unassembled WGS sequence"/>
</dbReference>
<dbReference type="PRINTS" id="PR00625">
    <property type="entry name" value="JDOMAIN"/>
</dbReference>
<feature type="region of interest" description="Disordered" evidence="1">
    <location>
        <begin position="468"/>
        <end position="546"/>
    </location>
</feature>
<evidence type="ECO:0000259" key="2">
    <source>
        <dbReference type="PROSITE" id="PS50076"/>
    </source>
</evidence>
<feature type="region of interest" description="Disordered" evidence="1">
    <location>
        <begin position="398"/>
        <end position="421"/>
    </location>
</feature>
<keyword evidence="4" id="KW-1185">Reference proteome</keyword>